<dbReference type="GO" id="GO:0120015">
    <property type="term" value="F:sterol transfer activity"/>
    <property type="evidence" value="ECO:0007669"/>
    <property type="project" value="TreeGrafter"/>
</dbReference>
<comment type="caution">
    <text evidence="9">The sequence shown here is derived from an EMBL/GenBank/DDBJ whole genome shotgun (WGS) entry which is preliminary data.</text>
</comment>
<evidence type="ECO:0000256" key="1">
    <source>
        <dbReference type="ARBA" id="ARBA00004167"/>
    </source>
</evidence>
<feature type="compositionally biased region" description="Low complexity" evidence="6">
    <location>
        <begin position="13"/>
        <end position="31"/>
    </location>
</feature>
<dbReference type="Pfam" id="PF16016">
    <property type="entry name" value="VASt"/>
    <property type="match status" value="1"/>
</dbReference>
<evidence type="ECO:0000313" key="9">
    <source>
        <dbReference type="EMBL" id="KAG2217481.1"/>
    </source>
</evidence>
<evidence type="ECO:0000256" key="5">
    <source>
        <dbReference type="ARBA" id="ARBA00023136"/>
    </source>
</evidence>
<evidence type="ECO:0000313" key="10">
    <source>
        <dbReference type="Proteomes" id="UP000646827"/>
    </source>
</evidence>
<dbReference type="CDD" id="cd13220">
    <property type="entry name" value="PH-GRAM_GRAMDC"/>
    <property type="match status" value="1"/>
</dbReference>
<dbReference type="OrthoDB" id="2162691at2759"/>
<evidence type="ECO:0000256" key="3">
    <source>
        <dbReference type="ARBA" id="ARBA00022692"/>
    </source>
</evidence>
<dbReference type="GO" id="GO:0032934">
    <property type="term" value="F:sterol binding"/>
    <property type="evidence" value="ECO:0007669"/>
    <property type="project" value="TreeGrafter"/>
</dbReference>
<feature type="compositionally biased region" description="Polar residues" evidence="6">
    <location>
        <begin position="240"/>
        <end position="256"/>
    </location>
</feature>
<dbReference type="PROSITE" id="PS51778">
    <property type="entry name" value="VAST"/>
    <property type="match status" value="1"/>
</dbReference>
<reference evidence="9 10" key="1">
    <citation type="submission" date="2020-12" db="EMBL/GenBank/DDBJ databases">
        <title>Metabolic potential, ecology and presence of endohyphal bacteria is reflected in genomic diversity of Mucoromycotina.</title>
        <authorList>
            <person name="Muszewska A."/>
            <person name="Okrasinska A."/>
            <person name="Steczkiewicz K."/>
            <person name="Drgas O."/>
            <person name="Orlowska M."/>
            <person name="Perlinska-Lenart U."/>
            <person name="Aleksandrzak-Piekarczyk T."/>
            <person name="Szatraj K."/>
            <person name="Zielenkiewicz U."/>
            <person name="Pilsyk S."/>
            <person name="Malc E."/>
            <person name="Mieczkowski P."/>
            <person name="Kruszewska J.S."/>
            <person name="Biernat P."/>
            <person name="Pawlowska J."/>
        </authorList>
    </citation>
    <scope>NUCLEOTIDE SEQUENCE [LARGE SCALE GENOMIC DNA]</scope>
    <source>
        <strain evidence="9 10">CBS 142.35</strain>
    </source>
</reference>
<keyword evidence="4 7" id="KW-1133">Transmembrane helix</keyword>
<feature type="region of interest" description="Disordered" evidence="6">
    <location>
        <begin position="196"/>
        <end position="322"/>
    </location>
</feature>
<dbReference type="Proteomes" id="UP000646827">
    <property type="component" value="Unassembled WGS sequence"/>
</dbReference>
<dbReference type="InterPro" id="IPR031968">
    <property type="entry name" value="VASt"/>
</dbReference>
<proteinExistence type="inferred from homology"/>
<feature type="compositionally biased region" description="Basic residues" evidence="6">
    <location>
        <begin position="512"/>
        <end position="540"/>
    </location>
</feature>
<gene>
    <name evidence="9" type="ORF">INT45_010767</name>
</gene>
<feature type="domain" description="VASt" evidence="8">
    <location>
        <begin position="339"/>
        <end position="507"/>
    </location>
</feature>
<feature type="compositionally biased region" description="Low complexity" evidence="6">
    <location>
        <begin position="309"/>
        <end position="322"/>
    </location>
</feature>
<evidence type="ECO:0000256" key="6">
    <source>
        <dbReference type="SAM" id="MobiDB-lite"/>
    </source>
</evidence>
<feature type="region of interest" description="Disordered" evidence="6">
    <location>
        <begin position="506"/>
        <end position="547"/>
    </location>
</feature>
<dbReference type="SMART" id="SM00568">
    <property type="entry name" value="GRAM"/>
    <property type="match status" value="1"/>
</dbReference>
<dbReference type="GO" id="GO:0032541">
    <property type="term" value="C:cortical endoplasmic reticulum"/>
    <property type="evidence" value="ECO:0007669"/>
    <property type="project" value="TreeGrafter"/>
</dbReference>
<dbReference type="AlphaFoldDB" id="A0A8H7RUL8"/>
<accession>A0A8H7RUL8</accession>
<dbReference type="Pfam" id="PF02893">
    <property type="entry name" value="GRAM"/>
    <property type="match status" value="1"/>
</dbReference>
<keyword evidence="10" id="KW-1185">Reference proteome</keyword>
<evidence type="ECO:0000259" key="8">
    <source>
        <dbReference type="PROSITE" id="PS51778"/>
    </source>
</evidence>
<organism evidence="9 10">
    <name type="scientific">Circinella minor</name>
    <dbReference type="NCBI Taxonomy" id="1195481"/>
    <lineage>
        <taxon>Eukaryota</taxon>
        <taxon>Fungi</taxon>
        <taxon>Fungi incertae sedis</taxon>
        <taxon>Mucoromycota</taxon>
        <taxon>Mucoromycotina</taxon>
        <taxon>Mucoromycetes</taxon>
        <taxon>Mucorales</taxon>
        <taxon>Lichtheimiaceae</taxon>
        <taxon>Circinella</taxon>
    </lineage>
</organism>
<evidence type="ECO:0000256" key="7">
    <source>
        <dbReference type="SAM" id="Phobius"/>
    </source>
</evidence>
<dbReference type="InterPro" id="IPR011993">
    <property type="entry name" value="PH-like_dom_sf"/>
</dbReference>
<sequence length="687" mass="78923">MVSSINLGPNPINNTSTSTPLLSKSTNNSSKHLPLPYNSTQSRRSSMSTTTTTTITSIDDLQTPLKSKRSDDNIIKFASTKRNIEFHTLFKSVPESDHLMNDYGCALQKEILIQGRMYISGSHICFNANIFGWVTNLVIDFTDIIEIEKRTTAIFIPNAIQISTSQAKYFFASFLSRDQAYDHITQLWRESQRKITESPHSDLTRVGSDYDDDHHPLTDDSMSSLSDDTENSIEEDQDNLFLQPTSFSPPTTTKMTHPSDYGTRNDYERQSSLSTLPSSKHPHLQLDRRRTASESQLSAKKDLDAKKQPSSTLPSSSLNINNNNNTSSGCNCHNNGGHYNHTVMDQMYHGSIEKVYNILSNRSFLQKFLTEIEKNTEVDIGPWQKGESVHSERAITYIKPLSNAIGPRSTKCILKEQVHHMDVENYVTQVITTQTPDVPSGSSFCVKTRICIMRAGQGKVRVLVTMIVEFIKSSWLKSTIEKACIDGQINYYKGIDTAIRKYIQQNNEQHPKQHRQHRRRRQRSSHYHPSNKHEHHHHQRQQQEEDQKINKKMYNGIMKLFSTGIDWVLQNRPPSTQQLMLICMMLLILINLYIASKMNYMSDKLIHQQQRQDYFSSPLSHWEEWTTTKEKETTDNESQPLMISSTGLNRQIIEIEKMIQQAGQNIDQVSKVVQQQQRMMIHHPNEE</sequence>
<comment type="subcellular location">
    <subcellularLocation>
        <location evidence="1">Membrane</location>
        <topology evidence="1">Single-pass membrane protein</topology>
    </subcellularLocation>
</comment>
<feature type="transmembrane region" description="Helical" evidence="7">
    <location>
        <begin position="579"/>
        <end position="596"/>
    </location>
</feature>
<keyword evidence="3 7" id="KW-0812">Transmembrane</keyword>
<feature type="non-terminal residue" evidence="9">
    <location>
        <position position="1"/>
    </location>
</feature>
<comment type="similarity">
    <text evidence="2">Belongs to the YSP2 family.</text>
</comment>
<dbReference type="GO" id="GO:0005739">
    <property type="term" value="C:mitochondrion"/>
    <property type="evidence" value="ECO:0007669"/>
    <property type="project" value="TreeGrafter"/>
</dbReference>
<evidence type="ECO:0000256" key="4">
    <source>
        <dbReference type="ARBA" id="ARBA00022989"/>
    </source>
</evidence>
<protein>
    <recommendedName>
        <fullName evidence="8">VASt domain-containing protein</fullName>
    </recommendedName>
</protein>
<feature type="compositionally biased region" description="Acidic residues" evidence="6">
    <location>
        <begin position="227"/>
        <end position="238"/>
    </location>
</feature>
<keyword evidence="5 7" id="KW-0472">Membrane</keyword>
<feature type="compositionally biased region" description="Low complexity" evidence="6">
    <location>
        <begin position="39"/>
        <end position="53"/>
    </location>
</feature>
<dbReference type="GO" id="GO:0005789">
    <property type="term" value="C:endoplasmic reticulum membrane"/>
    <property type="evidence" value="ECO:0007669"/>
    <property type="project" value="TreeGrafter"/>
</dbReference>
<dbReference type="Gene3D" id="2.30.29.30">
    <property type="entry name" value="Pleckstrin-homology domain (PH domain)/Phosphotyrosine-binding domain (PTB)"/>
    <property type="match status" value="1"/>
</dbReference>
<dbReference type="PANTHER" id="PTHR23319:SF4">
    <property type="entry name" value="GRAM DOMAIN CONTAINING 1B, ISOFORM E"/>
    <property type="match status" value="1"/>
</dbReference>
<dbReference type="InterPro" id="IPR051482">
    <property type="entry name" value="Cholesterol_transport"/>
</dbReference>
<dbReference type="GO" id="GO:0005886">
    <property type="term" value="C:plasma membrane"/>
    <property type="evidence" value="ECO:0007669"/>
    <property type="project" value="TreeGrafter"/>
</dbReference>
<evidence type="ECO:0000256" key="2">
    <source>
        <dbReference type="ARBA" id="ARBA00006582"/>
    </source>
</evidence>
<dbReference type="EMBL" id="JAEPRB010000295">
    <property type="protein sequence ID" value="KAG2217481.1"/>
    <property type="molecule type" value="Genomic_DNA"/>
</dbReference>
<dbReference type="PANTHER" id="PTHR23319">
    <property type="entry name" value="GRAM DOMAIN CONTAINING 1B, ISOFORM E"/>
    <property type="match status" value="1"/>
</dbReference>
<dbReference type="GO" id="GO:0140268">
    <property type="term" value="C:endoplasmic reticulum-plasma membrane contact site"/>
    <property type="evidence" value="ECO:0007669"/>
    <property type="project" value="TreeGrafter"/>
</dbReference>
<dbReference type="GO" id="GO:0032366">
    <property type="term" value="P:intracellular sterol transport"/>
    <property type="evidence" value="ECO:0007669"/>
    <property type="project" value="TreeGrafter"/>
</dbReference>
<name>A0A8H7RUL8_9FUNG</name>
<dbReference type="InterPro" id="IPR004182">
    <property type="entry name" value="GRAM"/>
</dbReference>
<feature type="region of interest" description="Disordered" evidence="6">
    <location>
        <begin position="1"/>
        <end position="53"/>
    </location>
</feature>